<evidence type="ECO:0000313" key="3">
    <source>
        <dbReference type="Proteomes" id="UP000596938"/>
    </source>
</evidence>
<accession>A0ABQ1Y3Y1</accession>
<comment type="caution">
    <text evidence="2">The sequence shown here is derived from an EMBL/GenBank/DDBJ whole genome shotgun (WGS) entry which is preliminary data.</text>
</comment>
<feature type="region of interest" description="Disordered" evidence="1">
    <location>
        <begin position="38"/>
        <end position="64"/>
    </location>
</feature>
<protein>
    <recommendedName>
        <fullName evidence="4">Transposase</fullName>
    </recommendedName>
</protein>
<name>A0ABQ1Y3Y1_9MICC</name>
<evidence type="ECO:0000313" key="2">
    <source>
        <dbReference type="EMBL" id="GGH10929.1"/>
    </source>
</evidence>
<sequence length="64" mass="7438">MGQRPYRNIRAHMRMGSCIARKVIRHVIREKYAFKKDRGTYGSPTYLRETGAASDAEQNPIRRA</sequence>
<gene>
    <name evidence="2" type="ORF">GCM10011577_39930</name>
</gene>
<evidence type="ECO:0008006" key="4">
    <source>
        <dbReference type="Google" id="ProtNLM"/>
    </source>
</evidence>
<evidence type="ECO:0000256" key="1">
    <source>
        <dbReference type="SAM" id="MobiDB-lite"/>
    </source>
</evidence>
<dbReference type="Proteomes" id="UP000596938">
    <property type="component" value="Unassembled WGS sequence"/>
</dbReference>
<keyword evidence="3" id="KW-1185">Reference proteome</keyword>
<proteinExistence type="predicted"/>
<dbReference type="EMBL" id="BMKU01000022">
    <property type="protein sequence ID" value="GGH10929.1"/>
    <property type="molecule type" value="Genomic_DNA"/>
</dbReference>
<organism evidence="2 3">
    <name type="scientific">Pseudarthrobacter polychromogenes</name>
    <dbReference type="NCBI Taxonomy" id="1676"/>
    <lineage>
        <taxon>Bacteria</taxon>
        <taxon>Bacillati</taxon>
        <taxon>Actinomycetota</taxon>
        <taxon>Actinomycetes</taxon>
        <taxon>Micrococcales</taxon>
        <taxon>Micrococcaceae</taxon>
        <taxon>Pseudarthrobacter</taxon>
    </lineage>
</organism>
<reference evidence="3" key="1">
    <citation type="journal article" date="2019" name="Int. J. Syst. Evol. Microbiol.">
        <title>The Global Catalogue of Microorganisms (GCM) 10K type strain sequencing project: providing services to taxonomists for standard genome sequencing and annotation.</title>
        <authorList>
            <consortium name="The Broad Institute Genomics Platform"/>
            <consortium name="The Broad Institute Genome Sequencing Center for Infectious Disease"/>
            <person name="Wu L."/>
            <person name="Ma J."/>
        </authorList>
    </citation>
    <scope>NUCLEOTIDE SEQUENCE [LARGE SCALE GENOMIC DNA]</scope>
    <source>
        <strain evidence="3">CGMCC 1.1927</strain>
    </source>
</reference>